<keyword evidence="9" id="KW-1185">Reference proteome</keyword>
<comment type="similarity">
    <text evidence="2">Belongs to the cytochrome P450 family.</text>
</comment>
<evidence type="ECO:0000256" key="3">
    <source>
        <dbReference type="ARBA" id="ARBA00022617"/>
    </source>
</evidence>
<keyword evidence="3" id="KW-0349">Heme</keyword>
<dbReference type="PANTHER" id="PTHR24305:SF157">
    <property type="entry name" value="N-ACETYLTRYPTOPHAN 6-HYDROXYLASE IVOC-RELATED"/>
    <property type="match status" value="1"/>
</dbReference>
<evidence type="ECO:0000256" key="1">
    <source>
        <dbReference type="ARBA" id="ARBA00001971"/>
    </source>
</evidence>
<evidence type="ECO:0000256" key="7">
    <source>
        <dbReference type="ARBA" id="ARBA00023033"/>
    </source>
</evidence>
<dbReference type="GO" id="GO:0005506">
    <property type="term" value="F:iron ion binding"/>
    <property type="evidence" value="ECO:0007669"/>
    <property type="project" value="InterPro"/>
</dbReference>
<evidence type="ECO:0000313" key="9">
    <source>
        <dbReference type="Proteomes" id="UP001194746"/>
    </source>
</evidence>
<evidence type="ECO:0000256" key="5">
    <source>
        <dbReference type="ARBA" id="ARBA00023002"/>
    </source>
</evidence>
<dbReference type="EMBL" id="VCAU01000033">
    <property type="protein sequence ID" value="KAF9889689.1"/>
    <property type="molecule type" value="Genomic_DNA"/>
</dbReference>
<keyword evidence="7" id="KW-0503">Monooxygenase</keyword>
<keyword evidence="4" id="KW-0479">Metal-binding</keyword>
<protein>
    <recommendedName>
        <fullName evidence="10">Cytochrome P450</fullName>
    </recommendedName>
</protein>
<organism evidence="8 9">
    <name type="scientific">Aspergillus nanangensis</name>
    <dbReference type="NCBI Taxonomy" id="2582783"/>
    <lineage>
        <taxon>Eukaryota</taxon>
        <taxon>Fungi</taxon>
        <taxon>Dikarya</taxon>
        <taxon>Ascomycota</taxon>
        <taxon>Pezizomycotina</taxon>
        <taxon>Eurotiomycetes</taxon>
        <taxon>Eurotiomycetidae</taxon>
        <taxon>Eurotiales</taxon>
        <taxon>Aspergillaceae</taxon>
        <taxon>Aspergillus</taxon>
        <taxon>Aspergillus subgen. Circumdati</taxon>
    </lineage>
</organism>
<evidence type="ECO:0000256" key="4">
    <source>
        <dbReference type="ARBA" id="ARBA00022723"/>
    </source>
</evidence>
<name>A0AAD4CNA9_ASPNN</name>
<keyword evidence="6" id="KW-0408">Iron</keyword>
<dbReference type="SUPFAM" id="SSF48264">
    <property type="entry name" value="Cytochrome P450"/>
    <property type="match status" value="1"/>
</dbReference>
<dbReference type="InterPro" id="IPR001128">
    <property type="entry name" value="Cyt_P450"/>
</dbReference>
<evidence type="ECO:0000256" key="6">
    <source>
        <dbReference type="ARBA" id="ARBA00023004"/>
    </source>
</evidence>
<reference evidence="8" key="1">
    <citation type="journal article" date="2019" name="Beilstein J. Org. Chem.">
        <title>Nanangenines: drimane sesquiterpenoids as the dominant metabolite cohort of a novel Australian fungus, Aspergillus nanangensis.</title>
        <authorList>
            <person name="Lacey H.J."/>
            <person name="Gilchrist C.L.M."/>
            <person name="Crombie A."/>
            <person name="Kalaitzis J.A."/>
            <person name="Vuong D."/>
            <person name="Rutledge P.J."/>
            <person name="Turner P."/>
            <person name="Pitt J.I."/>
            <person name="Lacey E."/>
            <person name="Chooi Y.H."/>
            <person name="Piggott A.M."/>
        </authorList>
    </citation>
    <scope>NUCLEOTIDE SEQUENCE</scope>
    <source>
        <strain evidence="8">MST-FP2251</strain>
    </source>
</reference>
<comment type="caution">
    <text evidence="8">The sequence shown here is derived from an EMBL/GenBank/DDBJ whole genome shotgun (WGS) entry which is preliminary data.</text>
</comment>
<dbReference type="Gene3D" id="1.10.630.10">
    <property type="entry name" value="Cytochrome P450"/>
    <property type="match status" value="1"/>
</dbReference>
<dbReference type="PANTHER" id="PTHR24305">
    <property type="entry name" value="CYTOCHROME P450"/>
    <property type="match status" value="1"/>
</dbReference>
<gene>
    <name evidence="8" type="ORF">FE257_006995</name>
</gene>
<dbReference type="GO" id="GO:0004497">
    <property type="term" value="F:monooxygenase activity"/>
    <property type="evidence" value="ECO:0007669"/>
    <property type="project" value="UniProtKB-KW"/>
</dbReference>
<evidence type="ECO:0008006" key="10">
    <source>
        <dbReference type="Google" id="ProtNLM"/>
    </source>
</evidence>
<dbReference type="Proteomes" id="UP001194746">
    <property type="component" value="Unassembled WGS sequence"/>
</dbReference>
<accession>A0AAD4CNA9</accession>
<dbReference type="GO" id="GO:0020037">
    <property type="term" value="F:heme binding"/>
    <property type="evidence" value="ECO:0007669"/>
    <property type="project" value="InterPro"/>
</dbReference>
<dbReference type="InterPro" id="IPR050121">
    <property type="entry name" value="Cytochrome_P450_monoxygenase"/>
</dbReference>
<proteinExistence type="inferred from homology"/>
<sequence>MNALVLTYLIGALLSGILYASGVIYHRLFLSPLAKFPGPRLAAATGLYELYFQLIKGGKFTWEIQRLHQRYGPVVRIKPFELHVQDADFYDTLYSGPMRKRDKDPWFVYIGWPGAIFSTQGHALHTERRRVLGQFFSKRAVVELQPVIWEKVRALCGHFSAAAESHSVLELHACFQCLAVDLISQYAFGGQHGFRYLDQPVLTADWKFKANSSFKLINTVRHFPWLYWVAHMVPRLAGMVAPAFAPVYRMEEDQKEVKSKVRAIIAEHNRPDHEKSPAIYPSILDNEDVAPSEKEYRRLADDAIFLTVAGSGAPAQTLAITLFHILNNGDVHQKVTAELFAAFPF</sequence>
<keyword evidence="5" id="KW-0560">Oxidoreductase</keyword>
<dbReference type="AlphaFoldDB" id="A0AAD4CNA9"/>
<dbReference type="GO" id="GO:0016705">
    <property type="term" value="F:oxidoreductase activity, acting on paired donors, with incorporation or reduction of molecular oxygen"/>
    <property type="evidence" value="ECO:0007669"/>
    <property type="project" value="InterPro"/>
</dbReference>
<comment type="cofactor">
    <cofactor evidence="1">
        <name>heme</name>
        <dbReference type="ChEBI" id="CHEBI:30413"/>
    </cofactor>
</comment>
<evidence type="ECO:0000256" key="2">
    <source>
        <dbReference type="ARBA" id="ARBA00010617"/>
    </source>
</evidence>
<dbReference type="InterPro" id="IPR036396">
    <property type="entry name" value="Cyt_P450_sf"/>
</dbReference>
<dbReference type="Pfam" id="PF00067">
    <property type="entry name" value="p450"/>
    <property type="match status" value="1"/>
</dbReference>
<reference evidence="8" key="2">
    <citation type="submission" date="2020-02" db="EMBL/GenBank/DDBJ databases">
        <authorList>
            <person name="Gilchrist C.L.M."/>
            <person name="Chooi Y.-H."/>
        </authorList>
    </citation>
    <scope>NUCLEOTIDE SEQUENCE</scope>
    <source>
        <strain evidence="8">MST-FP2251</strain>
    </source>
</reference>
<evidence type="ECO:0000313" key="8">
    <source>
        <dbReference type="EMBL" id="KAF9889689.1"/>
    </source>
</evidence>